<dbReference type="Proteomes" id="UP000450000">
    <property type="component" value="Unassembled WGS sequence"/>
</dbReference>
<dbReference type="Gene3D" id="3.40.50.450">
    <property type="match status" value="1"/>
</dbReference>
<evidence type="ECO:0000313" key="3">
    <source>
        <dbReference type="EMBL" id="MQS17460.1"/>
    </source>
</evidence>
<dbReference type="PANTHER" id="PTHR43022">
    <property type="entry name" value="PROTEIN SMF"/>
    <property type="match status" value="1"/>
</dbReference>
<evidence type="ECO:0000259" key="2">
    <source>
        <dbReference type="Pfam" id="PF02481"/>
    </source>
</evidence>
<organism evidence="3 4">
    <name type="scientific">Streptomyces kaniharaensis</name>
    <dbReference type="NCBI Taxonomy" id="212423"/>
    <lineage>
        <taxon>Bacteria</taxon>
        <taxon>Bacillati</taxon>
        <taxon>Actinomycetota</taxon>
        <taxon>Actinomycetes</taxon>
        <taxon>Kitasatosporales</taxon>
        <taxon>Streptomycetaceae</taxon>
        <taxon>Streptomyces</taxon>
    </lineage>
</organism>
<dbReference type="RefSeq" id="WP_153470326.1">
    <property type="nucleotide sequence ID" value="NZ_WBOF01000004.1"/>
</dbReference>
<dbReference type="SUPFAM" id="SSF102405">
    <property type="entry name" value="MCP/YpsA-like"/>
    <property type="match status" value="1"/>
</dbReference>
<dbReference type="InterPro" id="IPR057666">
    <property type="entry name" value="DrpA_SLOG"/>
</dbReference>
<sequence length="322" mass="35063">MTDLTLTDQHRDLLALCAARVGEHLIDWNLIARNAQTPDDLAALLDGRLREDGTTTVQRNRPLLQEAIKDLDPFRDWVDKETEAARKAGAQLVTVLDPDYPANLRLVPNLPPFLFYRGQLSDRDARSIAVVGTRQASEDGLRRAARMARELVEHDVVIISGLAKGIDRAAHDATLRAGGRTVAVMGTGIAAPIYPAENRPLADAILKHGGALLSQFWPTSPPARWTFPKRNVVTSGTTLGSVVIEASSTSGAKMQARIAAEHGKKVFLIRSLATSEPWAEKMIKEGRAIQVSHTSDILDRLGTAESVQRASEQRQQLALAGL</sequence>
<comment type="caution">
    <text evidence="3">The sequence shown here is derived from an EMBL/GenBank/DDBJ whole genome shotgun (WGS) entry which is preliminary data.</text>
</comment>
<dbReference type="Pfam" id="PF02481">
    <property type="entry name" value="DNA_processg_A"/>
    <property type="match status" value="1"/>
</dbReference>
<feature type="domain" description="Smf/DprA SLOG" evidence="2">
    <location>
        <begin position="92"/>
        <end position="301"/>
    </location>
</feature>
<dbReference type="AlphaFoldDB" id="A0A6N7L144"/>
<dbReference type="OrthoDB" id="9785707at2"/>
<keyword evidence="4" id="KW-1185">Reference proteome</keyword>
<protein>
    <submittedName>
        <fullName evidence="3">DNA-processing protein DprA</fullName>
    </submittedName>
</protein>
<evidence type="ECO:0000256" key="1">
    <source>
        <dbReference type="ARBA" id="ARBA00006525"/>
    </source>
</evidence>
<gene>
    <name evidence="3" type="ORF">F7Q99_36075</name>
</gene>
<name>A0A6N7L144_9ACTN</name>
<dbReference type="PANTHER" id="PTHR43022:SF1">
    <property type="entry name" value="PROTEIN SMF"/>
    <property type="match status" value="1"/>
</dbReference>
<dbReference type="GO" id="GO:0009294">
    <property type="term" value="P:DNA-mediated transformation"/>
    <property type="evidence" value="ECO:0007669"/>
    <property type="project" value="InterPro"/>
</dbReference>
<accession>A0A6N7L144</accession>
<dbReference type="InterPro" id="IPR003488">
    <property type="entry name" value="DprA"/>
</dbReference>
<proteinExistence type="inferred from homology"/>
<reference evidence="3 4" key="1">
    <citation type="submission" date="2019-09" db="EMBL/GenBank/DDBJ databases">
        <title>Genome Sequences of Streptomyces kaniharaensis ATCC 21070.</title>
        <authorList>
            <person name="Zhu W."/>
            <person name="De Crecy-Lagard V."/>
            <person name="Richards N.G."/>
        </authorList>
    </citation>
    <scope>NUCLEOTIDE SEQUENCE [LARGE SCALE GENOMIC DNA]</scope>
    <source>
        <strain evidence="3 4">SF-557</strain>
    </source>
</reference>
<dbReference type="EMBL" id="WBOF01000004">
    <property type="protein sequence ID" value="MQS17460.1"/>
    <property type="molecule type" value="Genomic_DNA"/>
</dbReference>
<comment type="similarity">
    <text evidence="1">Belongs to the DprA/Smf family.</text>
</comment>
<evidence type="ECO:0000313" key="4">
    <source>
        <dbReference type="Proteomes" id="UP000450000"/>
    </source>
</evidence>